<proteinExistence type="predicted"/>
<dbReference type="KEGG" id="asoc:CB4_02863"/>
<dbReference type="OrthoDB" id="2679536at2"/>
<dbReference type="EMBL" id="AP017312">
    <property type="protein sequence ID" value="BAU28688.1"/>
    <property type="molecule type" value="Genomic_DNA"/>
</dbReference>
<gene>
    <name evidence="1" type="ORF">CB4_02863</name>
</gene>
<accession>A0A0U5B2Y6</accession>
<protein>
    <submittedName>
        <fullName evidence="1">Uncharacterized protein</fullName>
    </submittedName>
</protein>
<dbReference type="Proteomes" id="UP000217696">
    <property type="component" value="Chromosome"/>
</dbReference>
<name>A0A0U5B2Y6_9BACL</name>
<organism evidence="1 2">
    <name type="scientific">Aneurinibacillus soli</name>
    <dbReference type="NCBI Taxonomy" id="1500254"/>
    <lineage>
        <taxon>Bacteria</taxon>
        <taxon>Bacillati</taxon>
        <taxon>Bacillota</taxon>
        <taxon>Bacilli</taxon>
        <taxon>Bacillales</taxon>
        <taxon>Paenibacillaceae</taxon>
        <taxon>Aneurinibacillus group</taxon>
        <taxon>Aneurinibacillus</taxon>
    </lineage>
</organism>
<keyword evidence="2" id="KW-1185">Reference proteome</keyword>
<dbReference type="RefSeq" id="WP_096466421.1">
    <property type="nucleotide sequence ID" value="NZ_AP017312.1"/>
</dbReference>
<evidence type="ECO:0000313" key="2">
    <source>
        <dbReference type="Proteomes" id="UP000217696"/>
    </source>
</evidence>
<evidence type="ECO:0000313" key="1">
    <source>
        <dbReference type="EMBL" id="BAU28688.1"/>
    </source>
</evidence>
<dbReference type="AlphaFoldDB" id="A0A0U5B2Y6"/>
<reference evidence="1 2" key="1">
    <citation type="submission" date="2015-12" db="EMBL/GenBank/DDBJ databases">
        <title>Genome sequence of Aneurinibacillus soli.</title>
        <authorList>
            <person name="Lee J.S."/>
            <person name="Lee K.C."/>
            <person name="Kim K.K."/>
            <person name="Lee B.W."/>
        </authorList>
    </citation>
    <scope>NUCLEOTIDE SEQUENCE [LARGE SCALE GENOMIC DNA]</scope>
    <source>
        <strain evidence="1 2">CB4</strain>
    </source>
</reference>
<sequence>MNRREMKRFAKKNPQFVTWAKKNRQKVQTMARSGNYTTIMKEWERSRRTTWSDRKAKAKQIAQSMQDVQNFMNNVESVFGHLRTLHERATKHLKR</sequence>